<dbReference type="AlphaFoldDB" id="A0A9R0T425"/>
<name>A0A9R0T425_TRITD</name>
<proteinExistence type="predicted"/>
<keyword evidence="1" id="KW-1133">Transmembrane helix</keyword>
<gene>
    <name evidence="2" type="ORF">TRITD_4Bv1G108950</name>
</gene>
<evidence type="ECO:0000313" key="2">
    <source>
        <dbReference type="EMBL" id="VAI06097.1"/>
    </source>
</evidence>
<evidence type="ECO:0000256" key="1">
    <source>
        <dbReference type="SAM" id="Phobius"/>
    </source>
</evidence>
<dbReference type="Proteomes" id="UP000324705">
    <property type="component" value="Chromosome 4B"/>
</dbReference>
<dbReference type="Gramene" id="TRITD4Bv1G108950.4">
    <property type="protein sequence ID" value="TRITD4Bv1G108950.4"/>
    <property type="gene ID" value="TRITD4Bv1G108950"/>
</dbReference>
<organism evidence="2 3">
    <name type="scientific">Triticum turgidum subsp. durum</name>
    <name type="common">Durum wheat</name>
    <name type="synonym">Triticum durum</name>
    <dbReference type="NCBI Taxonomy" id="4567"/>
    <lineage>
        <taxon>Eukaryota</taxon>
        <taxon>Viridiplantae</taxon>
        <taxon>Streptophyta</taxon>
        <taxon>Embryophyta</taxon>
        <taxon>Tracheophyta</taxon>
        <taxon>Spermatophyta</taxon>
        <taxon>Magnoliopsida</taxon>
        <taxon>Liliopsida</taxon>
        <taxon>Poales</taxon>
        <taxon>Poaceae</taxon>
        <taxon>BOP clade</taxon>
        <taxon>Pooideae</taxon>
        <taxon>Triticodae</taxon>
        <taxon>Triticeae</taxon>
        <taxon>Triticinae</taxon>
        <taxon>Triticum</taxon>
    </lineage>
</organism>
<keyword evidence="3" id="KW-1185">Reference proteome</keyword>
<reference evidence="2 3" key="1">
    <citation type="submission" date="2017-09" db="EMBL/GenBank/DDBJ databases">
        <authorList>
            <consortium name="International Durum Wheat Genome Sequencing Consortium (IDWGSC)"/>
            <person name="Milanesi L."/>
        </authorList>
    </citation>
    <scope>NUCLEOTIDE SEQUENCE [LARGE SCALE GENOMIC DNA]</scope>
    <source>
        <strain evidence="3">cv. Svevo</strain>
    </source>
</reference>
<sequence length="66" mass="7267">MSPCAPAAVRIGRKSPFLGARLTVGPRRSKLVPRNLVASPVQVNLIFRLTDSLLIVGVLFFFLIYI</sequence>
<evidence type="ECO:0000313" key="3">
    <source>
        <dbReference type="Proteomes" id="UP000324705"/>
    </source>
</evidence>
<dbReference type="EMBL" id="LT934118">
    <property type="protein sequence ID" value="VAI06097.1"/>
    <property type="molecule type" value="Genomic_DNA"/>
</dbReference>
<accession>A0A9R0T425</accession>
<keyword evidence="1" id="KW-0812">Transmembrane</keyword>
<protein>
    <submittedName>
        <fullName evidence="2">Uncharacterized protein</fullName>
    </submittedName>
</protein>
<keyword evidence="1" id="KW-0472">Membrane</keyword>
<feature type="transmembrane region" description="Helical" evidence="1">
    <location>
        <begin position="45"/>
        <end position="65"/>
    </location>
</feature>